<sequence>MANKANGRPISLLRLPGVLAVGPTHPMIDAVISLTVVLPQLPVTPMRRTAGYFATWALAKAWSAFNGSSTAINAMEDHEVSFSTDSRAWTGTMAATACLRAASATKALPSAFAPANATNSDPGPAWRESTTTVSIVVWRAAPVAVQEAPQMAVAWPIVNRLMVHPPLRRPWCFETTGPPV</sequence>
<reference evidence="1" key="1">
    <citation type="submission" date="2019-08" db="EMBL/GenBank/DDBJ databases">
        <authorList>
            <person name="Kucharzyk K."/>
            <person name="Murdoch R.W."/>
            <person name="Higgins S."/>
            <person name="Loffler F."/>
        </authorList>
    </citation>
    <scope>NUCLEOTIDE SEQUENCE</scope>
</reference>
<organism evidence="1">
    <name type="scientific">bioreactor metagenome</name>
    <dbReference type="NCBI Taxonomy" id="1076179"/>
    <lineage>
        <taxon>unclassified sequences</taxon>
        <taxon>metagenomes</taxon>
        <taxon>ecological metagenomes</taxon>
    </lineage>
</organism>
<proteinExistence type="predicted"/>
<name>A0A645IEM8_9ZZZZ</name>
<dbReference type="EMBL" id="VSSQ01111655">
    <property type="protein sequence ID" value="MPN48909.1"/>
    <property type="molecule type" value="Genomic_DNA"/>
</dbReference>
<protein>
    <submittedName>
        <fullName evidence="1">Uncharacterized protein</fullName>
    </submittedName>
</protein>
<comment type="caution">
    <text evidence="1">The sequence shown here is derived from an EMBL/GenBank/DDBJ whole genome shotgun (WGS) entry which is preliminary data.</text>
</comment>
<gene>
    <name evidence="1" type="ORF">SDC9_196522</name>
</gene>
<evidence type="ECO:0000313" key="1">
    <source>
        <dbReference type="EMBL" id="MPN48909.1"/>
    </source>
</evidence>
<dbReference type="AlphaFoldDB" id="A0A645IEM8"/>
<accession>A0A645IEM8</accession>